<keyword evidence="2" id="KW-0547">Nucleotide-binding</keyword>
<evidence type="ECO:0000259" key="4">
    <source>
        <dbReference type="PROSITE" id="PS00662"/>
    </source>
</evidence>
<name>A0ABR9H6M4_9BACT</name>
<dbReference type="Gene3D" id="3.40.50.300">
    <property type="entry name" value="P-loop containing nucleotide triphosphate hydrolases"/>
    <property type="match status" value="1"/>
</dbReference>
<dbReference type="EMBL" id="JADBGG010000023">
    <property type="protein sequence ID" value="MBE1426208.1"/>
    <property type="molecule type" value="Genomic_DNA"/>
</dbReference>
<comment type="similarity">
    <text evidence="1">Belongs to the GSP E family.</text>
</comment>
<dbReference type="SUPFAM" id="SSF52540">
    <property type="entry name" value="P-loop containing nucleoside triphosphate hydrolases"/>
    <property type="match status" value="1"/>
</dbReference>
<protein>
    <submittedName>
        <fullName evidence="5">Type IV pilus assembly protein PilB</fullName>
    </submittedName>
</protein>
<reference evidence="5 6" key="1">
    <citation type="submission" date="2020-10" db="EMBL/GenBank/DDBJ databases">
        <title>Genomic Encyclopedia of Type Strains, Phase IV (KMG-IV): sequencing the most valuable type-strain genomes for metagenomic binning, comparative biology and taxonomic classification.</title>
        <authorList>
            <person name="Goeker M."/>
        </authorList>
    </citation>
    <scope>NUCLEOTIDE SEQUENCE [LARGE SCALE GENOMIC DNA]</scope>
    <source>
        <strain evidence="5 6">DSM 4194</strain>
    </source>
</reference>
<gene>
    <name evidence="5" type="ORF">H4684_002872</name>
</gene>
<dbReference type="Gene3D" id="3.30.450.90">
    <property type="match status" value="1"/>
</dbReference>
<sequence>MTRLERFGEFLIEKGAIRRDDLTRLLAAQRMVREKIGTIAVREGLLSDDQLTEYLGEFLGIPLFKSSVDTIEKGVTLAIPKQLSLKAGVLPVGSGPGGELLLACSGPLPQAMLQTISRLAKRQIRLVLTSPNRLRKMQNMFFSRDFDTSIKLNTRVEIDDSGFVIEMLEKLMVRAINMGASDIHIEPERDALIVRFRVDGMLLRTEELPYDLANRLISRIKVMGGMDIAERRKPQDGSFAFTPQSLDLTIDGVNVRANILPVVNGEKGVLRLLPPHDEIIDLDGLGMEPEMLDLFKKLLRTPYGIVLVTGPTGSGKSTTLYGSLQLLRSETTNITTIEDPVELTVRGVNQTQVDAGEKLSFADALRAILRQDPDIIMVGEIRDSETLRIALRAAVTGHLVLSTLHTNDAPSAFSRMIDMGAEPFLVAASVRAVLAQRLVRKVCKECGEEVMITSAEMRMLGLDGEPFPIRRGTGCAHCHLGYRGRMGIYELLEVDTSLKDHIMAAATPETLRDAAIERKGFRTLREDGIAKLRAGLTTPEEIMRVTIE</sequence>
<keyword evidence="3" id="KW-0067">ATP-binding</keyword>
<dbReference type="InterPro" id="IPR007831">
    <property type="entry name" value="T2SS_GspE_N"/>
</dbReference>
<organism evidence="5 6">
    <name type="scientific">Desulfomicrobium macestii</name>
    <dbReference type="NCBI Taxonomy" id="90731"/>
    <lineage>
        <taxon>Bacteria</taxon>
        <taxon>Pseudomonadati</taxon>
        <taxon>Thermodesulfobacteriota</taxon>
        <taxon>Desulfovibrionia</taxon>
        <taxon>Desulfovibrionales</taxon>
        <taxon>Desulfomicrobiaceae</taxon>
        <taxon>Desulfomicrobium</taxon>
    </lineage>
</organism>
<keyword evidence="6" id="KW-1185">Reference proteome</keyword>
<evidence type="ECO:0000256" key="2">
    <source>
        <dbReference type="ARBA" id="ARBA00022741"/>
    </source>
</evidence>
<dbReference type="PROSITE" id="PS00662">
    <property type="entry name" value="T2SP_E"/>
    <property type="match status" value="1"/>
</dbReference>
<feature type="domain" description="Bacterial type II secretion system protein E" evidence="4">
    <location>
        <begin position="369"/>
        <end position="383"/>
    </location>
</feature>
<comment type="caution">
    <text evidence="5">The sequence shown here is derived from an EMBL/GenBank/DDBJ whole genome shotgun (WGS) entry which is preliminary data.</text>
</comment>
<dbReference type="Pfam" id="PF00437">
    <property type="entry name" value="T2SSE"/>
    <property type="match status" value="1"/>
</dbReference>
<dbReference type="Proteomes" id="UP000639010">
    <property type="component" value="Unassembled WGS sequence"/>
</dbReference>
<evidence type="ECO:0000256" key="3">
    <source>
        <dbReference type="ARBA" id="ARBA00022840"/>
    </source>
</evidence>
<dbReference type="CDD" id="cd01129">
    <property type="entry name" value="PulE-GspE-like"/>
    <property type="match status" value="1"/>
</dbReference>
<accession>A0ABR9H6M4</accession>
<evidence type="ECO:0000313" key="6">
    <source>
        <dbReference type="Proteomes" id="UP000639010"/>
    </source>
</evidence>
<evidence type="ECO:0000256" key="1">
    <source>
        <dbReference type="ARBA" id="ARBA00006611"/>
    </source>
</evidence>
<dbReference type="InterPro" id="IPR001482">
    <property type="entry name" value="T2SS/T4SS_dom"/>
</dbReference>
<dbReference type="Pfam" id="PF05157">
    <property type="entry name" value="MshEN"/>
    <property type="match status" value="1"/>
</dbReference>
<dbReference type="InterPro" id="IPR027417">
    <property type="entry name" value="P-loop_NTPase"/>
</dbReference>
<dbReference type="PANTHER" id="PTHR30258:SF2">
    <property type="entry name" value="COMG OPERON PROTEIN 1"/>
    <property type="match status" value="1"/>
</dbReference>
<evidence type="ECO:0000313" key="5">
    <source>
        <dbReference type="EMBL" id="MBE1426208.1"/>
    </source>
</evidence>
<dbReference type="SUPFAM" id="SSF160246">
    <property type="entry name" value="EspE N-terminal domain-like"/>
    <property type="match status" value="1"/>
</dbReference>
<dbReference type="InterPro" id="IPR037257">
    <property type="entry name" value="T2SS_E_N_sf"/>
</dbReference>
<dbReference type="RefSeq" id="WP_192624239.1">
    <property type="nucleotide sequence ID" value="NZ_JADBGG010000023.1"/>
</dbReference>
<dbReference type="PANTHER" id="PTHR30258">
    <property type="entry name" value="TYPE II SECRETION SYSTEM PROTEIN GSPE-RELATED"/>
    <property type="match status" value="1"/>
</dbReference>
<proteinExistence type="inferred from homology"/>